<dbReference type="PANTHER" id="PTHR39166:SF1">
    <property type="entry name" value="BLL1166 PROTEIN"/>
    <property type="match status" value="1"/>
</dbReference>
<sequence>MNTASLSQAEFLRLVRLNPFNAAILERLPDLDVQQGHLVAGALFGTVWNVRSGQPPTAQIRDYDVFYWDDDVSYEAEDAVIRRAQALFGDLNVPIEVRNQARVHLWFNGKFGQDRPPLNSVREGIDQFLVTCTCVGISAHGAVHAPYGLDELASGLLRPNPHNHTPGLCAAKIADYTRRWPWLRSDRPVVTQQRLV</sequence>
<gene>
    <name evidence="1" type="ORF">HNQ04_002137</name>
</gene>
<protein>
    <recommendedName>
        <fullName evidence="3">Nucleotidyltransferase family protein</fullName>
    </recommendedName>
</protein>
<dbReference type="Pfam" id="PF06042">
    <property type="entry name" value="NTP_transf_6"/>
    <property type="match status" value="1"/>
</dbReference>
<dbReference type="Proteomes" id="UP000629870">
    <property type="component" value="Unassembled WGS sequence"/>
</dbReference>
<dbReference type="PANTHER" id="PTHR39166">
    <property type="entry name" value="BLL1166 PROTEIN"/>
    <property type="match status" value="1"/>
</dbReference>
<evidence type="ECO:0000313" key="1">
    <source>
        <dbReference type="EMBL" id="MBB6016882.1"/>
    </source>
</evidence>
<dbReference type="EMBL" id="JACHEW010000009">
    <property type="protein sequence ID" value="MBB6016882.1"/>
    <property type="molecule type" value="Genomic_DNA"/>
</dbReference>
<proteinExistence type="predicted"/>
<reference evidence="1 2" key="1">
    <citation type="submission" date="2020-08" db="EMBL/GenBank/DDBJ databases">
        <title>Genomic Encyclopedia of Type Strains, Phase IV (KMG-IV): sequencing the most valuable type-strain genomes for metagenomic binning, comparative biology and taxonomic classification.</title>
        <authorList>
            <person name="Goeker M."/>
        </authorList>
    </citation>
    <scope>NUCLEOTIDE SEQUENCE [LARGE SCALE GENOMIC DNA]</scope>
    <source>
        <strain evidence="1 2">DSM 12027</strain>
    </source>
</reference>
<accession>A0ABR6NS76</accession>
<keyword evidence="2" id="KW-1185">Reference proteome</keyword>
<dbReference type="InterPro" id="IPR009267">
    <property type="entry name" value="NTP_transf_6"/>
</dbReference>
<dbReference type="RefSeq" id="WP_249038994.1">
    <property type="nucleotide sequence ID" value="NZ_JACHEW010000009.1"/>
</dbReference>
<organism evidence="1 2">
    <name type="scientific">Deinococcus radiopugnans ATCC 19172</name>
    <dbReference type="NCBI Taxonomy" id="585398"/>
    <lineage>
        <taxon>Bacteria</taxon>
        <taxon>Thermotogati</taxon>
        <taxon>Deinococcota</taxon>
        <taxon>Deinococci</taxon>
        <taxon>Deinococcales</taxon>
        <taxon>Deinococcaceae</taxon>
        <taxon>Deinococcus</taxon>
    </lineage>
</organism>
<name>A0ABR6NS76_9DEIO</name>
<evidence type="ECO:0008006" key="3">
    <source>
        <dbReference type="Google" id="ProtNLM"/>
    </source>
</evidence>
<comment type="caution">
    <text evidence="1">The sequence shown here is derived from an EMBL/GenBank/DDBJ whole genome shotgun (WGS) entry which is preliminary data.</text>
</comment>
<evidence type="ECO:0000313" key="2">
    <source>
        <dbReference type="Proteomes" id="UP000629870"/>
    </source>
</evidence>